<accession>A0AAV7GDM1</accession>
<dbReference type="EMBL" id="JAGFBR010000016">
    <property type="protein sequence ID" value="KAH0453892.1"/>
    <property type="molecule type" value="Genomic_DNA"/>
</dbReference>
<dbReference type="Proteomes" id="UP000775213">
    <property type="component" value="Unassembled WGS sequence"/>
</dbReference>
<evidence type="ECO:0000313" key="1">
    <source>
        <dbReference type="EMBL" id="KAH0453892.1"/>
    </source>
</evidence>
<gene>
    <name evidence="1" type="ORF">IEQ34_018216</name>
</gene>
<reference evidence="1 2" key="1">
    <citation type="journal article" date="2021" name="Hortic Res">
        <title>Chromosome-scale assembly of the Dendrobium chrysotoxum genome enhances the understanding of orchid evolution.</title>
        <authorList>
            <person name="Zhang Y."/>
            <person name="Zhang G.Q."/>
            <person name="Zhang D."/>
            <person name="Liu X.D."/>
            <person name="Xu X.Y."/>
            <person name="Sun W.H."/>
            <person name="Yu X."/>
            <person name="Zhu X."/>
            <person name="Wang Z.W."/>
            <person name="Zhao X."/>
            <person name="Zhong W.Y."/>
            <person name="Chen H."/>
            <person name="Yin W.L."/>
            <person name="Huang T."/>
            <person name="Niu S.C."/>
            <person name="Liu Z.J."/>
        </authorList>
    </citation>
    <scope>NUCLEOTIDE SEQUENCE [LARGE SCALE GENOMIC DNA]</scope>
    <source>
        <strain evidence="1">Lindl</strain>
    </source>
</reference>
<proteinExistence type="predicted"/>
<comment type="caution">
    <text evidence="1">The sequence shown here is derived from an EMBL/GenBank/DDBJ whole genome shotgun (WGS) entry which is preliminary data.</text>
</comment>
<keyword evidence="2" id="KW-1185">Reference proteome</keyword>
<organism evidence="1 2">
    <name type="scientific">Dendrobium chrysotoxum</name>
    <name type="common">Orchid</name>
    <dbReference type="NCBI Taxonomy" id="161865"/>
    <lineage>
        <taxon>Eukaryota</taxon>
        <taxon>Viridiplantae</taxon>
        <taxon>Streptophyta</taxon>
        <taxon>Embryophyta</taxon>
        <taxon>Tracheophyta</taxon>
        <taxon>Spermatophyta</taxon>
        <taxon>Magnoliopsida</taxon>
        <taxon>Liliopsida</taxon>
        <taxon>Asparagales</taxon>
        <taxon>Orchidaceae</taxon>
        <taxon>Epidendroideae</taxon>
        <taxon>Malaxideae</taxon>
        <taxon>Dendrobiinae</taxon>
        <taxon>Dendrobium</taxon>
    </lineage>
</organism>
<name>A0AAV7GDM1_DENCH</name>
<sequence length="132" mass="14692">MKKLYFDKGAAKKSLSSFLDDGEIFLEAERMIKKPKSMNESLPEGIITWLITPVGIFQKPKPLNKIPYPLDSQHSECPHLNHKATKNLDHSCVHELEGGLRLMGFNGVLVDLDFLASALEHVLISLIGPSLV</sequence>
<dbReference type="AlphaFoldDB" id="A0AAV7GDM1"/>
<evidence type="ECO:0000313" key="2">
    <source>
        <dbReference type="Proteomes" id="UP000775213"/>
    </source>
</evidence>
<protein>
    <submittedName>
        <fullName evidence="1">Uncharacterized protein</fullName>
    </submittedName>
</protein>